<dbReference type="Pfam" id="PF01042">
    <property type="entry name" value="Ribonuc_L-PSP"/>
    <property type="match status" value="1"/>
</dbReference>
<keyword evidence="3" id="KW-1185">Reference proteome</keyword>
<dbReference type="InterPro" id="IPR019897">
    <property type="entry name" value="RidA_CS"/>
</dbReference>
<reference evidence="2 3" key="1">
    <citation type="submission" date="2017-09" db="EMBL/GenBank/DDBJ databases">
        <title>Genome sequences of Natrinema ejinorence JCM 13890T.</title>
        <authorList>
            <person name="Roh S.W."/>
            <person name="Kim Y.B."/>
            <person name="Kim J.Y."/>
        </authorList>
    </citation>
    <scope>NUCLEOTIDE SEQUENCE [LARGE SCALE GENOMIC DNA]</scope>
    <source>
        <strain evidence="2 3">JCM 13890</strain>
    </source>
</reference>
<dbReference type="EMBL" id="NXNI01000001">
    <property type="protein sequence ID" value="PCR91998.1"/>
    <property type="molecule type" value="Genomic_DNA"/>
</dbReference>
<dbReference type="PROSITE" id="PS01094">
    <property type="entry name" value="UPF0076"/>
    <property type="match status" value="1"/>
</dbReference>
<dbReference type="PANTHER" id="PTHR11803:SF58">
    <property type="entry name" value="PROTEIN HMF1-RELATED"/>
    <property type="match status" value="1"/>
</dbReference>
<accession>A0A2A5QYR2</accession>
<dbReference type="PANTHER" id="PTHR11803">
    <property type="entry name" value="2-IMINOBUTANOATE/2-IMINOPROPANOATE DEAMINASE RIDA"/>
    <property type="match status" value="1"/>
</dbReference>
<comment type="caution">
    <text evidence="2">The sequence shown here is derived from an EMBL/GenBank/DDBJ whole genome shotgun (WGS) entry which is preliminary data.</text>
</comment>
<dbReference type="RefSeq" id="WP_097380929.1">
    <property type="nucleotide sequence ID" value="NZ_NXNI01000001.1"/>
</dbReference>
<dbReference type="InterPro" id="IPR035959">
    <property type="entry name" value="RutC-like_sf"/>
</dbReference>
<evidence type="ECO:0000313" key="2">
    <source>
        <dbReference type="EMBL" id="PCR91998.1"/>
    </source>
</evidence>
<organism evidence="2 3">
    <name type="scientific">Natrinema ejinorense</name>
    <dbReference type="NCBI Taxonomy" id="373386"/>
    <lineage>
        <taxon>Archaea</taxon>
        <taxon>Methanobacteriati</taxon>
        <taxon>Methanobacteriota</taxon>
        <taxon>Stenosarchaea group</taxon>
        <taxon>Halobacteria</taxon>
        <taxon>Halobacteriales</taxon>
        <taxon>Natrialbaceae</taxon>
        <taxon>Natrinema</taxon>
    </lineage>
</organism>
<gene>
    <name evidence="2" type="ORF">CP557_16590</name>
</gene>
<dbReference type="OrthoDB" id="371655at2157"/>
<dbReference type="InterPro" id="IPR006175">
    <property type="entry name" value="YjgF/YER057c/UK114"/>
</dbReference>
<dbReference type="Proteomes" id="UP000219689">
    <property type="component" value="Unassembled WGS sequence"/>
</dbReference>
<dbReference type="GO" id="GO:0005829">
    <property type="term" value="C:cytosol"/>
    <property type="evidence" value="ECO:0007669"/>
    <property type="project" value="TreeGrafter"/>
</dbReference>
<dbReference type="CDD" id="cd00448">
    <property type="entry name" value="YjgF_YER057c_UK114_family"/>
    <property type="match status" value="1"/>
</dbReference>
<dbReference type="GO" id="GO:0019239">
    <property type="term" value="F:deaminase activity"/>
    <property type="evidence" value="ECO:0007669"/>
    <property type="project" value="TreeGrafter"/>
</dbReference>
<dbReference type="FunFam" id="3.30.1330.40:FF:000001">
    <property type="entry name" value="L-PSP family endoribonuclease"/>
    <property type="match status" value="1"/>
</dbReference>
<evidence type="ECO:0000256" key="1">
    <source>
        <dbReference type="ARBA" id="ARBA00010552"/>
    </source>
</evidence>
<proteinExistence type="inferred from homology"/>
<name>A0A2A5QYR2_9EURY</name>
<dbReference type="SUPFAM" id="SSF55298">
    <property type="entry name" value="YjgF-like"/>
    <property type="match status" value="1"/>
</dbReference>
<dbReference type="NCBIfam" id="TIGR00004">
    <property type="entry name" value="Rid family detoxifying hydrolase"/>
    <property type="match status" value="1"/>
</dbReference>
<sequence length="126" mass="13634">MNEIETEEAPASIGPFSQAVRDGDRVYVSGQGPVDPESGAIVGDDITEQTHATMENIETVLEAGSSSLADIVKSTVFVTDMDDYEEINAVYEQYVTEPYPARSAIEVSRLPIEIGVEIDVIARVDP</sequence>
<comment type="similarity">
    <text evidence="1">Belongs to the RutC family.</text>
</comment>
<dbReference type="InterPro" id="IPR006056">
    <property type="entry name" value="RidA"/>
</dbReference>
<protein>
    <submittedName>
        <fullName evidence="2">Reactive intermediate/imine deaminase</fullName>
    </submittedName>
</protein>
<evidence type="ECO:0000313" key="3">
    <source>
        <dbReference type="Proteomes" id="UP000219689"/>
    </source>
</evidence>
<dbReference type="AlphaFoldDB" id="A0A2A5QYR2"/>
<dbReference type="Gene3D" id="3.30.1330.40">
    <property type="entry name" value="RutC-like"/>
    <property type="match status" value="1"/>
</dbReference>